<dbReference type="AlphaFoldDB" id="A0A386HTF6"/>
<dbReference type="Gene3D" id="3.40.720.10">
    <property type="entry name" value="Alkaline Phosphatase, subunit A"/>
    <property type="match status" value="1"/>
</dbReference>
<reference evidence="2 3" key="1">
    <citation type="submission" date="2018-09" db="EMBL/GenBank/DDBJ databases">
        <title>Arachidicoccus sp. nov., a bacterium isolated from soil.</title>
        <authorList>
            <person name="Weon H.-Y."/>
            <person name="Kwon S.-W."/>
            <person name="Lee S.A."/>
        </authorList>
    </citation>
    <scope>NUCLEOTIDE SEQUENCE [LARGE SCALE GENOMIC DNA]</scope>
    <source>
        <strain evidence="2 3">KIS59-12</strain>
    </source>
</reference>
<dbReference type="InterPro" id="IPR007312">
    <property type="entry name" value="Phosphoesterase"/>
</dbReference>
<dbReference type="PANTHER" id="PTHR31956:SF1">
    <property type="entry name" value="NON-SPECIFIC PHOSPHOLIPASE C1"/>
    <property type="match status" value="1"/>
</dbReference>
<dbReference type="Pfam" id="PF04185">
    <property type="entry name" value="Phosphoesterase"/>
    <property type="match status" value="1"/>
</dbReference>
<sequence>MNNIMRKLNLILFAMGIILGLFSCKQKGKLVPRPNHVVVIIYENHKYSQILNSRYAPFITSLMKDAAVFTNSHGVIHPSQPNYLAFYAGSVQNITDDKCLDSVTPFTTKNLGASLIQKGFTFKGYAQGLPEIGSKICKDSLSAITGGTVYGRKHCPWINWQGDKENNIPDSLSLPMTYFPRDFDQLPTVSFVIPDMDNDMHNIGRPGDSAAIARGDNWLKDNMSNYIDWAKKHNSLLIFTFDEDDFTAENRIPTLFIGEQVKPGKYNERIDHFDVLRTIEKMYDLPNSAQDTSAHAITDVWK</sequence>
<accession>A0A386HTF6</accession>
<gene>
    <name evidence="2" type="ORF">D6B99_14740</name>
</gene>
<dbReference type="KEGG" id="ark:D6B99_14740"/>
<keyword evidence="3" id="KW-1185">Reference proteome</keyword>
<dbReference type="PROSITE" id="PS51257">
    <property type="entry name" value="PROKAR_LIPOPROTEIN"/>
    <property type="match status" value="1"/>
</dbReference>
<dbReference type="Proteomes" id="UP000266118">
    <property type="component" value="Chromosome"/>
</dbReference>
<dbReference type="SUPFAM" id="SSF53649">
    <property type="entry name" value="Alkaline phosphatase-like"/>
    <property type="match status" value="1"/>
</dbReference>
<evidence type="ECO:0000313" key="2">
    <source>
        <dbReference type="EMBL" id="AYD48751.1"/>
    </source>
</evidence>
<evidence type="ECO:0000313" key="3">
    <source>
        <dbReference type="Proteomes" id="UP000266118"/>
    </source>
</evidence>
<organism evidence="2 3">
    <name type="scientific">Arachidicoccus soli</name>
    <dbReference type="NCBI Taxonomy" id="2341117"/>
    <lineage>
        <taxon>Bacteria</taxon>
        <taxon>Pseudomonadati</taxon>
        <taxon>Bacteroidota</taxon>
        <taxon>Chitinophagia</taxon>
        <taxon>Chitinophagales</taxon>
        <taxon>Chitinophagaceae</taxon>
        <taxon>Arachidicoccus</taxon>
    </lineage>
</organism>
<dbReference type="EMBL" id="CP032489">
    <property type="protein sequence ID" value="AYD48751.1"/>
    <property type="molecule type" value="Genomic_DNA"/>
</dbReference>
<keyword evidence="1" id="KW-0378">Hydrolase</keyword>
<protein>
    <submittedName>
        <fullName evidence="2">Acid phosphatase</fullName>
    </submittedName>
</protein>
<name>A0A386HTF6_9BACT</name>
<dbReference type="InterPro" id="IPR017850">
    <property type="entry name" value="Alkaline_phosphatase_core_sf"/>
</dbReference>
<proteinExistence type="predicted"/>
<evidence type="ECO:0000256" key="1">
    <source>
        <dbReference type="ARBA" id="ARBA00022801"/>
    </source>
</evidence>
<dbReference type="PANTHER" id="PTHR31956">
    <property type="entry name" value="NON-SPECIFIC PHOSPHOLIPASE C4-RELATED"/>
    <property type="match status" value="1"/>
</dbReference>
<dbReference type="OrthoDB" id="9770871at2"/>
<dbReference type="GO" id="GO:0042578">
    <property type="term" value="F:phosphoric ester hydrolase activity"/>
    <property type="evidence" value="ECO:0007669"/>
    <property type="project" value="UniProtKB-ARBA"/>
</dbReference>